<dbReference type="InterPro" id="IPR027473">
    <property type="entry name" value="L-asparaginase_C"/>
</dbReference>
<evidence type="ECO:0000256" key="1">
    <source>
        <dbReference type="ARBA" id="ARBA00012920"/>
    </source>
</evidence>
<dbReference type="Gene3D" id="3.40.50.1170">
    <property type="entry name" value="L-asparaginase, N-terminal domain"/>
    <property type="match status" value="1"/>
</dbReference>
<dbReference type="InterPro" id="IPR036152">
    <property type="entry name" value="Asp/glu_Ase-like_sf"/>
</dbReference>
<feature type="binding site" evidence="2">
    <location>
        <position position="200"/>
    </location>
    <ligand>
        <name>substrate</name>
    </ligand>
</feature>
<dbReference type="FunFam" id="3.40.50.1170:FF:000003">
    <property type="entry name" value="60 kDa lysophospholipase"/>
    <property type="match status" value="1"/>
</dbReference>
<dbReference type="EC" id="3.5.1.1" evidence="1"/>
<dbReference type="InterPro" id="IPR027475">
    <property type="entry name" value="Asparaginase/glutaminase_AS2"/>
</dbReference>
<evidence type="ECO:0000256" key="2">
    <source>
        <dbReference type="PIRSR" id="PIRSR001220-2"/>
    </source>
</evidence>
<dbReference type="PROSITE" id="PS00917">
    <property type="entry name" value="ASN_GLN_ASE_2"/>
    <property type="match status" value="1"/>
</dbReference>
<feature type="domain" description="Asparaginase/glutaminase C-terminal" evidence="6">
    <location>
        <begin position="352"/>
        <end position="428"/>
    </location>
</feature>
<dbReference type="PIRSF" id="PIRSF001220">
    <property type="entry name" value="L-ASNase_gatD"/>
    <property type="match status" value="1"/>
</dbReference>
<dbReference type="PANTHER" id="PTHR11707:SF28">
    <property type="entry name" value="60 KDA LYSOPHOSPHOLIPASE"/>
    <property type="match status" value="1"/>
</dbReference>
<dbReference type="PRINTS" id="PR00139">
    <property type="entry name" value="ASNGLNASE"/>
</dbReference>
<evidence type="ECO:0000313" key="8">
    <source>
        <dbReference type="Proteomes" id="UP000267096"/>
    </source>
</evidence>
<dbReference type="PANTHER" id="PTHR11707">
    <property type="entry name" value="L-ASPARAGINASE"/>
    <property type="match status" value="1"/>
</dbReference>
<keyword evidence="8" id="KW-1185">Reference proteome</keyword>
<dbReference type="CDD" id="cd08963">
    <property type="entry name" value="L-asparaginase_I"/>
    <property type="match status" value="1"/>
</dbReference>
<dbReference type="GO" id="GO:0009066">
    <property type="term" value="P:aspartate family amino acid metabolic process"/>
    <property type="evidence" value="ECO:0007669"/>
    <property type="project" value="UniProtKB-ARBA"/>
</dbReference>
<dbReference type="PIRSF" id="PIRSF500176">
    <property type="entry name" value="L_ASNase"/>
    <property type="match status" value="1"/>
</dbReference>
<dbReference type="InterPro" id="IPR040919">
    <property type="entry name" value="Asparaginase_C"/>
</dbReference>
<evidence type="ECO:0000256" key="4">
    <source>
        <dbReference type="SAM" id="MobiDB-lite"/>
    </source>
</evidence>
<dbReference type="PROSITE" id="PS51732">
    <property type="entry name" value="ASN_GLN_ASE_3"/>
    <property type="match status" value="1"/>
</dbReference>
<dbReference type="InterPro" id="IPR037152">
    <property type="entry name" value="L-asparaginase_N_sf"/>
</dbReference>
<evidence type="ECO:0000256" key="3">
    <source>
        <dbReference type="PROSITE-ProRule" id="PRU10100"/>
    </source>
</evidence>
<dbReference type="InterPro" id="IPR027474">
    <property type="entry name" value="L-asparaginase_N"/>
</dbReference>
<feature type="binding site" evidence="2">
    <location>
        <begin position="231"/>
        <end position="232"/>
    </location>
    <ligand>
        <name>substrate</name>
    </ligand>
</feature>
<name>A0A3P6S1R6_ANISI</name>
<accession>A0A3P6S1R6</accession>
<dbReference type="Pfam" id="PF00710">
    <property type="entry name" value="Asparaginase"/>
    <property type="match status" value="1"/>
</dbReference>
<feature type="compositionally biased region" description="Basic and acidic residues" evidence="4">
    <location>
        <begin position="21"/>
        <end position="38"/>
    </location>
</feature>
<feature type="active site" evidence="3">
    <location>
        <position position="231"/>
    </location>
</feature>
<dbReference type="EMBL" id="UYRR01034225">
    <property type="protein sequence ID" value="VDK60605.1"/>
    <property type="molecule type" value="Genomic_DNA"/>
</dbReference>
<feature type="compositionally biased region" description="Acidic residues" evidence="4">
    <location>
        <begin position="40"/>
        <end position="51"/>
    </location>
</feature>
<feature type="region of interest" description="Disordered" evidence="4">
    <location>
        <begin position="1"/>
        <end position="56"/>
    </location>
</feature>
<organism evidence="7 8">
    <name type="scientific">Anisakis simplex</name>
    <name type="common">Herring worm</name>
    <dbReference type="NCBI Taxonomy" id="6269"/>
    <lineage>
        <taxon>Eukaryota</taxon>
        <taxon>Metazoa</taxon>
        <taxon>Ecdysozoa</taxon>
        <taxon>Nematoda</taxon>
        <taxon>Chromadorea</taxon>
        <taxon>Rhabditida</taxon>
        <taxon>Spirurina</taxon>
        <taxon>Ascaridomorpha</taxon>
        <taxon>Ascaridoidea</taxon>
        <taxon>Anisakidae</taxon>
        <taxon>Anisakis</taxon>
        <taxon>Anisakis simplex complex</taxon>
    </lineage>
</organism>
<evidence type="ECO:0000259" key="5">
    <source>
        <dbReference type="Pfam" id="PF00710"/>
    </source>
</evidence>
<dbReference type="Proteomes" id="UP000267096">
    <property type="component" value="Unassembled WGS sequence"/>
</dbReference>
<evidence type="ECO:0000313" key="7">
    <source>
        <dbReference type="EMBL" id="VDK60605.1"/>
    </source>
</evidence>
<dbReference type="AlphaFoldDB" id="A0A3P6S1R6"/>
<sequence>MKMSSQSTVPSNSQVNGVNSGRDDYRDKVDDDRNHSSESSELDETEDEEYFDESHQPKTLIIHTGTRMKTTSAAAVAKSVPARRKSSVKSYSMDNTGLLSKASAAYVDQGFESRVLVLYTGGTIGMKCVDGVYCPQPHYLPRAMRDYPPLNDKAYIDMFYANETVKPYCLPAIRHMKKRIVYWIVSVHLEVVEYQPLLDSSDMTFDDWIRIGKDIRKAYYQYDGFVVLHGTDTLAYTASALSFMFEDLGKPVIVTGSQIPVCEVRSDGRENLVGALLIAGTFDIPEVTVYFNNKLFRGNRTIKFDNCSMDAFDSPNMQPIAQMKITIKVNYESIFRSSTMAPFSVHNRLCRNVAVLRIFPSIPISTIRAFLQPPVQGVVLETYGAGNMPSRRTDIIEEIRKAVQRGCIIINCSQCIRGQVDVHYFTGKVLIC</sequence>
<reference evidence="7 8" key="1">
    <citation type="submission" date="2018-11" db="EMBL/GenBank/DDBJ databases">
        <authorList>
            <consortium name="Pathogen Informatics"/>
        </authorList>
    </citation>
    <scope>NUCLEOTIDE SEQUENCE [LARGE SCALE GENOMIC DNA]</scope>
</reference>
<proteinExistence type="predicted"/>
<feature type="domain" description="L-asparaginase N-terminal" evidence="5">
    <location>
        <begin position="114"/>
        <end position="333"/>
    </location>
</feature>
<dbReference type="Gene3D" id="3.40.50.40">
    <property type="match status" value="1"/>
</dbReference>
<dbReference type="InterPro" id="IPR041725">
    <property type="entry name" value="L-asparaginase_I"/>
</dbReference>
<feature type="compositionally biased region" description="Polar residues" evidence="4">
    <location>
        <begin position="1"/>
        <end position="19"/>
    </location>
</feature>
<dbReference type="OrthoDB" id="542841at2759"/>
<evidence type="ECO:0000259" key="6">
    <source>
        <dbReference type="Pfam" id="PF17763"/>
    </source>
</evidence>
<dbReference type="SFLD" id="SFLDS00057">
    <property type="entry name" value="Glutaminase/Asparaginase"/>
    <property type="match status" value="1"/>
</dbReference>
<protein>
    <recommendedName>
        <fullName evidence="1">asparaginase</fullName>
        <ecNumber evidence="1">3.5.1.1</ecNumber>
    </recommendedName>
</protein>
<dbReference type="Pfam" id="PF17763">
    <property type="entry name" value="Asparaginase_C"/>
    <property type="match status" value="1"/>
</dbReference>
<dbReference type="SMART" id="SM00870">
    <property type="entry name" value="Asparaginase"/>
    <property type="match status" value="1"/>
</dbReference>
<gene>
    <name evidence="7" type="ORF">ASIM_LOCUS17523</name>
</gene>
<dbReference type="InterPro" id="IPR006034">
    <property type="entry name" value="Asparaginase/glutaminase-like"/>
</dbReference>
<dbReference type="SUPFAM" id="SSF53774">
    <property type="entry name" value="Glutaminase/Asparaginase"/>
    <property type="match status" value="1"/>
</dbReference>
<dbReference type="GO" id="GO:0004067">
    <property type="term" value="F:asparaginase activity"/>
    <property type="evidence" value="ECO:0007669"/>
    <property type="project" value="UniProtKB-UniRule"/>
</dbReference>